<dbReference type="RefSeq" id="WP_161405287.1">
    <property type="nucleotide sequence ID" value="NZ_WTUZ01000005.1"/>
</dbReference>
<reference evidence="2 3" key="1">
    <citation type="submission" date="2019-12" db="EMBL/GenBank/DDBJ databases">
        <title>Paenibacillus sp. nov. sp. isolated from soil.</title>
        <authorList>
            <person name="Kim J."/>
            <person name="Jeong S.E."/>
            <person name="Jung H.S."/>
            <person name="Jeon C.O."/>
        </authorList>
    </citation>
    <scope>NUCLEOTIDE SEQUENCE [LARGE SCALE GENOMIC DNA]</scope>
    <source>
        <strain evidence="2 3">5J-6</strain>
    </source>
</reference>
<dbReference type="AlphaFoldDB" id="A0A6L8UV01"/>
<feature type="transmembrane region" description="Helical" evidence="1">
    <location>
        <begin position="207"/>
        <end position="224"/>
    </location>
</feature>
<accession>A0A6L8UV01</accession>
<keyword evidence="1" id="KW-1133">Transmembrane helix</keyword>
<sequence length="421" mass="47819">MSQQLTKRYSHLMHSIPSNSSIEYPLNPWIPLWWSAAFPGYGHCMINYPLIGYSLIIFEFTVNNLAKVNKAIYLSMLGDFQTAIDVIDLRFFYLYIGVYVFTMFDSYRRCVDMNNNYVLSFRTTTLTKTTKASSFSINTLNKVSPITATYWEMIMPGLGSLYLNHLISFFFSIVSWVITIGFSRFYVGVYYTCIGNFEKAKTILDPQWYLFIPSIYGGYVYFAYSQAVITNFQFKIAQSQFLRSEYQSTAFDIPLPVRAGGKTMYIVASFEHSTAIELALTELEQIGVEKSDMFALPLRVRNEKKKLFDNAHYSDGVSFVDLATILGSICMLLGGIYGFVLKQGPILWALYGLVGGGVLGFLVKWVVIKKLPSLDLFGRTRATEVVMMIRCGSTNDNQIKEILWNNKALGLTEYDPNKGGD</sequence>
<feature type="transmembrane region" description="Helical" evidence="1">
    <location>
        <begin position="161"/>
        <end position="187"/>
    </location>
</feature>
<evidence type="ECO:0000313" key="2">
    <source>
        <dbReference type="EMBL" id="MZQ80986.1"/>
    </source>
</evidence>
<evidence type="ECO:0000313" key="3">
    <source>
        <dbReference type="Proteomes" id="UP000481087"/>
    </source>
</evidence>
<keyword evidence="1" id="KW-0812">Transmembrane</keyword>
<proteinExistence type="predicted"/>
<protein>
    <submittedName>
        <fullName evidence="2">Uncharacterized protein</fullName>
    </submittedName>
</protein>
<organism evidence="2 3">
    <name type="scientific">Paenibacillus silvestris</name>
    <dbReference type="NCBI Taxonomy" id="2606219"/>
    <lineage>
        <taxon>Bacteria</taxon>
        <taxon>Bacillati</taxon>
        <taxon>Bacillota</taxon>
        <taxon>Bacilli</taxon>
        <taxon>Bacillales</taxon>
        <taxon>Paenibacillaceae</taxon>
        <taxon>Paenibacillus</taxon>
    </lineage>
</organism>
<feature type="transmembrane region" description="Helical" evidence="1">
    <location>
        <begin position="319"/>
        <end position="340"/>
    </location>
</feature>
<dbReference type="Proteomes" id="UP000481087">
    <property type="component" value="Unassembled WGS sequence"/>
</dbReference>
<keyword evidence="1" id="KW-0472">Membrane</keyword>
<evidence type="ECO:0000256" key="1">
    <source>
        <dbReference type="SAM" id="Phobius"/>
    </source>
</evidence>
<name>A0A6L8UV01_9BACL</name>
<gene>
    <name evidence="2" type="ORF">GQF01_02385</name>
</gene>
<keyword evidence="3" id="KW-1185">Reference proteome</keyword>
<feature type="transmembrane region" description="Helical" evidence="1">
    <location>
        <begin position="346"/>
        <end position="367"/>
    </location>
</feature>
<comment type="caution">
    <text evidence="2">The sequence shown here is derived from an EMBL/GenBank/DDBJ whole genome shotgun (WGS) entry which is preliminary data.</text>
</comment>
<dbReference type="EMBL" id="WTUZ01000005">
    <property type="protein sequence ID" value="MZQ80986.1"/>
    <property type="molecule type" value="Genomic_DNA"/>
</dbReference>